<comment type="caution">
    <text evidence="2">The sequence shown here is derived from an EMBL/GenBank/DDBJ whole genome shotgun (WGS) entry which is preliminary data.</text>
</comment>
<accession>A0A6L7GCW5</accession>
<keyword evidence="3" id="KW-1185">Reference proteome</keyword>
<gene>
    <name evidence="2" type="ORF">GR170_22620</name>
</gene>
<feature type="transmembrane region" description="Helical" evidence="1">
    <location>
        <begin position="137"/>
        <end position="159"/>
    </location>
</feature>
<organism evidence="2 3">
    <name type="scientific">Pseudooceanicola albus</name>
    <dbReference type="NCBI Taxonomy" id="2692189"/>
    <lineage>
        <taxon>Bacteria</taxon>
        <taxon>Pseudomonadati</taxon>
        <taxon>Pseudomonadota</taxon>
        <taxon>Alphaproteobacteria</taxon>
        <taxon>Rhodobacterales</taxon>
        <taxon>Paracoccaceae</taxon>
        <taxon>Pseudooceanicola</taxon>
    </lineage>
</organism>
<protein>
    <submittedName>
        <fullName evidence="2">DUF2938 family protein</fullName>
    </submittedName>
</protein>
<feature type="transmembrane region" description="Helical" evidence="1">
    <location>
        <begin position="68"/>
        <end position="89"/>
    </location>
</feature>
<keyword evidence="1" id="KW-0472">Membrane</keyword>
<dbReference type="InterPro" id="IPR021329">
    <property type="entry name" value="DUF2938"/>
</dbReference>
<dbReference type="AlphaFoldDB" id="A0A6L7GCW5"/>
<keyword evidence="1" id="KW-0812">Transmembrane</keyword>
<evidence type="ECO:0000256" key="1">
    <source>
        <dbReference type="SAM" id="Phobius"/>
    </source>
</evidence>
<dbReference type="Pfam" id="PF11158">
    <property type="entry name" value="DUF2938"/>
    <property type="match status" value="1"/>
</dbReference>
<feature type="transmembrane region" description="Helical" evidence="1">
    <location>
        <begin position="7"/>
        <end position="31"/>
    </location>
</feature>
<keyword evidence="1" id="KW-1133">Transmembrane helix</keyword>
<dbReference type="Proteomes" id="UP000477911">
    <property type="component" value="Unassembled WGS sequence"/>
</dbReference>
<dbReference type="EMBL" id="WUMU01000033">
    <property type="protein sequence ID" value="MXN20633.1"/>
    <property type="molecule type" value="Genomic_DNA"/>
</dbReference>
<evidence type="ECO:0000313" key="2">
    <source>
        <dbReference type="EMBL" id="MXN20633.1"/>
    </source>
</evidence>
<feature type="transmembrane region" description="Helical" evidence="1">
    <location>
        <begin position="96"/>
        <end position="117"/>
    </location>
</feature>
<proteinExistence type="predicted"/>
<name>A0A6L7GCW5_9RHOB</name>
<evidence type="ECO:0000313" key="3">
    <source>
        <dbReference type="Proteomes" id="UP000477911"/>
    </source>
</evidence>
<sequence>MPEILRFILIVGIGATVALDLWAVVMARIGWMPGTHWPAVGRWLLGLRAGRLVLEGTDSRPYSLAEAVLGWLFHYLIGLGYAAAFPLIWGTGFLSAPTVFPVVLIGIVVSSLAGLMILMPAMGGGLFARRLPGAGGVILYVLIAHAVFALAQYLLALLLA</sequence>
<reference evidence="2 3" key="1">
    <citation type="submission" date="2019-12" db="EMBL/GenBank/DDBJ databases">
        <authorList>
            <person name="Li M."/>
        </authorList>
    </citation>
    <scope>NUCLEOTIDE SEQUENCE [LARGE SCALE GENOMIC DNA]</scope>
    <source>
        <strain evidence="2 3">GBMRC 2024</strain>
    </source>
</reference>